<keyword evidence="2" id="KW-0472">Membrane</keyword>
<sequence>MVFDIVLGIAAFIPGLNFVVGLILLLRLFKYRTVKKELAAKLKNIEDIEAEIAKLQNEYEEKTSSLENEYTHKKTELENKYNELQASKDKSLKQTEKNIEKLKNDLAELKKEYRELQSSVIYEYDNTKDYSDVTSEEIKNELAMLKLKEKDLIKERKAFKAKSIDSDKVRNARFRQITKCFSAETTDILNKLTLANADKSRDRIIKSFETVNKAFDVDGVQLDKNILELKLDELAINNELTKKLEQEKIIRQEQREMLKEEEKVRREIEREKAKIEKEEKQFNGEINKLMAYMQKSESDVEKQLYIDKIKELEDKLSLLEEDKKHVFDREQNTRAGYVYVISNIGSFGKNIYKIGVTRRLEPMDRIKELSSASVPFSFDVHAMIFSDDAPGLENLLHTHFRDQAVNKINPRKEFFNVNLEEVKKLVLEHHNNTVNFTMEPEAYEYKESLKA</sequence>
<accession>A0A6V6Y458</accession>
<dbReference type="AlphaFoldDB" id="A0A6V6Y458"/>
<feature type="coiled-coil region" evidence="1">
    <location>
        <begin position="31"/>
        <end position="155"/>
    </location>
</feature>
<evidence type="ECO:0000313" key="5">
    <source>
        <dbReference type="Proteomes" id="UP000586454"/>
    </source>
</evidence>
<comment type="caution">
    <text evidence="4">The sequence shown here is derived from an EMBL/GenBank/DDBJ whole genome shotgun (WGS) entry which is preliminary data.</text>
</comment>
<reference evidence="4 5" key="1">
    <citation type="submission" date="2020-06" db="EMBL/GenBank/DDBJ databases">
        <authorList>
            <person name="Criscuolo A."/>
        </authorList>
    </citation>
    <scope>NUCLEOTIDE SEQUENCE [LARGE SCALE GENOMIC DNA]</scope>
    <source>
        <strain evidence="4">1804121828</strain>
    </source>
</reference>
<evidence type="ECO:0000259" key="3">
    <source>
        <dbReference type="SMART" id="SM00974"/>
    </source>
</evidence>
<gene>
    <name evidence="4" type="ORF">PEPNEM18_01077</name>
</gene>
<dbReference type="EMBL" id="CAIJCS010000019">
    <property type="protein sequence ID" value="CAC9931761.1"/>
    <property type="molecule type" value="Genomic_DNA"/>
</dbReference>
<organism evidence="4 5">
    <name type="scientific">Aedoeadaptatus nemausensis</name>
    <dbReference type="NCBI Taxonomy" id="2582829"/>
    <lineage>
        <taxon>Bacteria</taxon>
        <taxon>Bacillati</taxon>
        <taxon>Bacillota</taxon>
        <taxon>Tissierellia</taxon>
        <taxon>Tissierellales</taxon>
        <taxon>Peptoniphilaceae</taxon>
        <taxon>Aedoeadaptatus</taxon>
    </lineage>
</organism>
<dbReference type="Pfam" id="PF13250">
    <property type="entry name" value="SNIPE"/>
    <property type="match status" value="1"/>
</dbReference>
<dbReference type="InterPro" id="IPR018306">
    <property type="entry name" value="Phage_T5_Orf172_DNA-bd"/>
</dbReference>
<keyword evidence="2" id="KW-0812">Transmembrane</keyword>
<proteinExistence type="predicted"/>
<dbReference type="Pfam" id="PF13455">
    <property type="entry name" value="MUG113"/>
    <property type="match status" value="1"/>
</dbReference>
<feature type="domain" description="Bacteriophage T5 Orf172 DNA-binding" evidence="3">
    <location>
        <begin position="346"/>
        <end position="429"/>
    </location>
</feature>
<dbReference type="SMART" id="SM00974">
    <property type="entry name" value="T5orf172"/>
    <property type="match status" value="1"/>
</dbReference>
<keyword evidence="5" id="KW-1185">Reference proteome</keyword>
<keyword evidence="1" id="KW-0175">Coiled coil</keyword>
<evidence type="ECO:0000313" key="4">
    <source>
        <dbReference type="EMBL" id="CAC9931761.1"/>
    </source>
</evidence>
<dbReference type="InterPro" id="IPR025280">
    <property type="entry name" value="SNIPE"/>
</dbReference>
<dbReference type="RefSeq" id="WP_180500033.1">
    <property type="nucleotide sequence ID" value="NZ_CAIJCS010000019.1"/>
</dbReference>
<evidence type="ECO:0000256" key="2">
    <source>
        <dbReference type="SAM" id="Phobius"/>
    </source>
</evidence>
<keyword evidence="2" id="KW-1133">Transmembrane helix</keyword>
<evidence type="ECO:0000256" key="1">
    <source>
        <dbReference type="SAM" id="Coils"/>
    </source>
</evidence>
<dbReference type="Proteomes" id="UP000586454">
    <property type="component" value="Unassembled WGS sequence"/>
</dbReference>
<feature type="transmembrane region" description="Helical" evidence="2">
    <location>
        <begin position="6"/>
        <end position="26"/>
    </location>
</feature>
<feature type="coiled-coil region" evidence="1">
    <location>
        <begin position="237"/>
        <end position="329"/>
    </location>
</feature>
<name>A0A6V6Y458_9FIRM</name>
<protein>
    <recommendedName>
        <fullName evidence="3">Bacteriophage T5 Orf172 DNA-binding domain-containing protein</fullName>
    </recommendedName>
</protein>